<reference evidence="2 5" key="2">
    <citation type="submission" date="2021-01" db="EMBL/GenBank/DDBJ databases">
        <title>Whole genome shotgun sequence of Cellulomonas oligotrophica NBRC 109435.</title>
        <authorList>
            <person name="Komaki H."/>
            <person name="Tamura T."/>
        </authorList>
    </citation>
    <scope>NUCLEOTIDE SEQUENCE [LARGE SCALE GENOMIC DNA]</scope>
    <source>
        <strain evidence="2 5">NBRC 109435</strain>
    </source>
</reference>
<evidence type="ECO:0000313" key="3">
    <source>
        <dbReference type="EMBL" id="NYD87324.1"/>
    </source>
</evidence>
<keyword evidence="1" id="KW-1133">Transmembrane helix</keyword>
<accession>A0A7Y9FHA2</accession>
<keyword evidence="5" id="KW-1185">Reference proteome</keyword>
<sequence>MPALVQQALDRAVRIPSATIHAHVESVRRRNPEADPARIVALLEREYLLVVAGAGGAVGAAAAAPVVGTGVATALTIGDVATFFGASAAFSLAVASVHGIDVADTERRKALLLATLLGESGAKVVGDAAEISTLRLGRVLLTRMPRSTVKKVNNALTRKLLRTQMVRVGGLAVGRLVPYGIGAAVGYAGGRALGQTVVKGARLAFGPPPAGFSDVFEIAPADAPSLTIEAPPGARR</sequence>
<dbReference type="Proteomes" id="UP000618382">
    <property type="component" value="Unassembled WGS sequence"/>
</dbReference>
<keyword evidence="1" id="KW-0472">Membrane</keyword>
<evidence type="ECO:0000313" key="4">
    <source>
        <dbReference type="Proteomes" id="UP000577956"/>
    </source>
</evidence>
<organism evidence="3 4">
    <name type="scientific">Cellulomonas oligotrophica</name>
    <dbReference type="NCBI Taxonomy" id="931536"/>
    <lineage>
        <taxon>Bacteria</taxon>
        <taxon>Bacillati</taxon>
        <taxon>Actinomycetota</taxon>
        <taxon>Actinomycetes</taxon>
        <taxon>Micrococcales</taxon>
        <taxon>Cellulomonadaceae</taxon>
        <taxon>Cellulomonas</taxon>
    </lineage>
</organism>
<protein>
    <recommendedName>
        <fullName evidence="6">EcsC family protein</fullName>
    </recommendedName>
</protein>
<feature type="transmembrane region" description="Helical" evidence="1">
    <location>
        <begin position="47"/>
        <end position="68"/>
    </location>
</feature>
<comment type="caution">
    <text evidence="3">The sequence shown here is derived from an EMBL/GenBank/DDBJ whole genome shotgun (WGS) entry which is preliminary data.</text>
</comment>
<dbReference type="RefSeq" id="WP_140460631.1">
    <property type="nucleotide sequence ID" value="NZ_BAABFI010000023.1"/>
</dbReference>
<reference evidence="3 4" key="1">
    <citation type="submission" date="2020-07" db="EMBL/GenBank/DDBJ databases">
        <title>Sequencing the genomes of 1000 actinobacteria strains.</title>
        <authorList>
            <person name="Klenk H.-P."/>
        </authorList>
    </citation>
    <scope>NUCLEOTIDE SEQUENCE [LARGE SCALE GENOMIC DNA]</scope>
    <source>
        <strain evidence="3 4">DSM 24482</strain>
    </source>
</reference>
<evidence type="ECO:0000256" key="1">
    <source>
        <dbReference type="SAM" id="Phobius"/>
    </source>
</evidence>
<evidence type="ECO:0008006" key="6">
    <source>
        <dbReference type="Google" id="ProtNLM"/>
    </source>
</evidence>
<name>A0A7Y9FHA2_9CELL</name>
<dbReference type="AlphaFoldDB" id="A0A7Y9FHA2"/>
<dbReference type="Proteomes" id="UP000577956">
    <property type="component" value="Unassembled WGS sequence"/>
</dbReference>
<feature type="transmembrane region" description="Helical" evidence="1">
    <location>
        <begin position="80"/>
        <end position="100"/>
    </location>
</feature>
<keyword evidence="1" id="KW-0812">Transmembrane</keyword>
<evidence type="ECO:0000313" key="5">
    <source>
        <dbReference type="Proteomes" id="UP000618382"/>
    </source>
</evidence>
<dbReference type="EMBL" id="BONN01000014">
    <property type="protein sequence ID" value="GIG34243.1"/>
    <property type="molecule type" value="Genomic_DNA"/>
</dbReference>
<proteinExistence type="predicted"/>
<gene>
    <name evidence="3" type="ORF">BKA21_002873</name>
    <name evidence="2" type="ORF">Col01nite_34020</name>
</gene>
<evidence type="ECO:0000313" key="2">
    <source>
        <dbReference type="EMBL" id="GIG34243.1"/>
    </source>
</evidence>
<dbReference type="EMBL" id="JACCBK010000001">
    <property type="protein sequence ID" value="NYD87324.1"/>
    <property type="molecule type" value="Genomic_DNA"/>
</dbReference>